<feature type="compositionally biased region" description="Low complexity" evidence="6">
    <location>
        <begin position="133"/>
        <end position="158"/>
    </location>
</feature>
<dbReference type="PANTHER" id="PTHR45700:SF8">
    <property type="entry name" value="HECT-TYPE E3 UBIQUITIN TRANSFERASE"/>
    <property type="match status" value="1"/>
</dbReference>
<accession>A0ABQ9DYU3</accession>
<dbReference type="Gene3D" id="6.10.130.10">
    <property type="entry name" value="Ubiquitin-protein ligase E3A, N-terminal zinc-binding domain (AZUL)"/>
    <property type="match status" value="1"/>
</dbReference>
<evidence type="ECO:0000259" key="7">
    <source>
        <dbReference type="PROSITE" id="PS50237"/>
    </source>
</evidence>
<evidence type="ECO:0000256" key="3">
    <source>
        <dbReference type="ARBA" id="ARBA00022679"/>
    </source>
</evidence>
<keyword evidence="4 5" id="KW-0833">Ubl conjugation pathway</keyword>
<evidence type="ECO:0000313" key="9">
    <source>
        <dbReference type="Proteomes" id="UP001217089"/>
    </source>
</evidence>
<dbReference type="CDD" id="cd00078">
    <property type="entry name" value="HECTc"/>
    <property type="match status" value="1"/>
</dbReference>
<evidence type="ECO:0000256" key="2">
    <source>
        <dbReference type="ARBA" id="ARBA00012485"/>
    </source>
</evidence>
<dbReference type="SUPFAM" id="SSF56204">
    <property type="entry name" value="Hect, E3 ligase catalytic domain"/>
    <property type="match status" value="1"/>
</dbReference>
<protein>
    <recommendedName>
        <fullName evidence="2">HECT-type E3 ubiquitin transferase</fullName>
        <ecNumber evidence="2">2.3.2.26</ecNumber>
    </recommendedName>
</protein>
<dbReference type="Pfam" id="PF00632">
    <property type="entry name" value="HECT"/>
    <property type="match status" value="1"/>
</dbReference>
<evidence type="ECO:0000256" key="1">
    <source>
        <dbReference type="ARBA" id="ARBA00000885"/>
    </source>
</evidence>
<dbReference type="Gene3D" id="3.90.1750.10">
    <property type="entry name" value="Hect, E3 ligase catalytic domains"/>
    <property type="match status" value="1"/>
</dbReference>
<dbReference type="Gene3D" id="3.30.2160.10">
    <property type="entry name" value="Hect, E3 ligase catalytic domain"/>
    <property type="match status" value="1"/>
</dbReference>
<dbReference type="InterPro" id="IPR000569">
    <property type="entry name" value="HECT_dom"/>
</dbReference>
<reference evidence="8 9" key="1">
    <citation type="submission" date="2022-12" db="EMBL/GenBank/DDBJ databases">
        <title>Chromosome-level genome of Tegillarca granosa.</title>
        <authorList>
            <person name="Kim J."/>
        </authorList>
    </citation>
    <scope>NUCLEOTIDE SEQUENCE [LARGE SCALE GENOMIC DNA]</scope>
    <source>
        <strain evidence="8">Teg-2019</strain>
        <tissue evidence="8">Adductor muscle</tissue>
    </source>
</reference>
<dbReference type="Proteomes" id="UP001217089">
    <property type="component" value="Unassembled WGS sequence"/>
</dbReference>
<evidence type="ECO:0000256" key="6">
    <source>
        <dbReference type="SAM" id="MobiDB-lite"/>
    </source>
</evidence>
<evidence type="ECO:0000313" key="8">
    <source>
        <dbReference type="EMBL" id="KAJ8298474.1"/>
    </source>
</evidence>
<evidence type="ECO:0000256" key="4">
    <source>
        <dbReference type="ARBA" id="ARBA00022786"/>
    </source>
</evidence>
<feature type="region of interest" description="Disordered" evidence="6">
    <location>
        <begin position="97"/>
        <end position="167"/>
    </location>
</feature>
<dbReference type="EMBL" id="JARBDR010000923">
    <property type="protein sequence ID" value="KAJ8298474.1"/>
    <property type="molecule type" value="Genomic_DNA"/>
</dbReference>
<dbReference type="PROSITE" id="PS50237">
    <property type="entry name" value="HECT"/>
    <property type="match status" value="1"/>
</dbReference>
<comment type="caution">
    <text evidence="8">The sequence shown here is derived from an EMBL/GenBank/DDBJ whole genome shotgun (WGS) entry which is preliminary data.</text>
</comment>
<sequence>MNPNENTEEKSGNTAAGKDPDSLSVSVPQSGDTMKRAAAKQLIEKYYYQLTDGCGDPNCQNEYCLSSGDSFTFKDKSKNEMAVQAVQLFRGKAKLCDTKPSKVPRSGESEEFKTESESTPSSSKTQDSELKSQKPSTSQPTSSKTSSASVLSGLSLNSTGKPSSSVMPVKENVKFLTEEKILELIKECKEENSWSKLIRLIGSTYNNPDSLVLSFRKKDDPTLPKEYRRSMEEDSDKDKDDSETVKYPIQETASNEEAAGGDDNVSLDIPSLHRAYDALMKIPDHPFQGALINALMYLSKTVDMDLKFHRPLEVNPHYINLFIIVMEMPLLEYPEFIESAYPEFCKTVGNLPLKAQAKLARVWSKFGADRLESMVQSLHQLITVKIVNNEGRWGRSYSLNDDEGIAGATRVMKILYYACIYGGERDSPERLAEEKAINEPEESLQEMFNVHLQGAVGHEPKELKQQKDDPLAQELGVSAIDCRKPLVDYEEFVNELLNEYIEIETDFKYKIENDKKFSFMNHGFILTTSSKHTCMYFDNRVRMFSERRTSIIQTLMHGLPPVPFLRLRVRRDHLIDDALVSLEMVAMDNPQDLKKQLFVEFEGEQGLDEGGVSKEFFQLVIEEIFNPDFGMFTYSEETRQFWFNPTSFENDGQFTLIGIMLGLAIYNSTIVDVHFPAVVYRKLLGKKGTFQDLIDVDPTLARSLQSILDYAEDDIEEVFGMTFQIGYKDVFGCNLTHDLKEKGDEIFVNQENKKEFVDLYSDFLLNKSIEKQFRAFKRGFHMVTNESPLRVLFRPDEVELLICGSSVKNATDYDGGFTAESPSVRHFWEVVHEFTEEQKRQLLQFTTGTDRVPVGGLAKLKLTIARNGPDSERLPTAHTCFNVLLLPDYSTKEKLQERLLKAITYSKGFGML</sequence>
<feature type="compositionally biased region" description="Basic and acidic residues" evidence="6">
    <location>
        <begin position="97"/>
        <end position="116"/>
    </location>
</feature>
<feature type="region of interest" description="Disordered" evidence="6">
    <location>
        <begin position="222"/>
        <end position="244"/>
    </location>
</feature>
<dbReference type="EC" id="2.3.2.26" evidence="2"/>
<dbReference type="InterPro" id="IPR032353">
    <property type="entry name" value="AZUL"/>
</dbReference>
<dbReference type="InterPro" id="IPR042556">
    <property type="entry name" value="AZUL_sf"/>
</dbReference>
<keyword evidence="9" id="KW-1185">Reference proteome</keyword>
<keyword evidence="3" id="KW-0808">Transferase</keyword>
<dbReference type="InterPro" id="IPR044611">
    <property type="entry name" value="E3A/B/C-like"/>
</dbReference>
<dbReference type="InterPro" id="IPR035983">
    <property type="entry name" value="Hect_E3_ubiquitin_ligase"/>
</dbReference>
<feature type="compositionally biased region" description="Polar residues" evidence="6">
    <location>
        <begin position="23"/>
        <end position="32"/>
    </location>
</feature>
<evidence type="ECO:0000256" key="5">
    <source>
        <dbReference type="PROSITE-ProRule" id="PRU00104"/>
    </source>
</evidence>
<comment type="catalytic activity">
    <reaction evidence="1">
        <text>S-ubiquitinyl-[E2 ubiquitin-conjugating enzyme]-L-cysteine + [acceptor protein]-L-lysine = [E2 ubiquitin-conjugating enzyme]-L-cysteine + N(6)-ubiquitinyl-[acceptor protein]-L-lysine.</text>
        <dbReference type="EC" id="2.3.2.26"/>
    </reaction>
</comment>
<dbReference type="PANTHER" id="PTHR45700">
    <property type="entry name" value="UBIQUITIN-PROTEIN LIGASE E3C"/>
    <property type="match status" value="1"/>
</dbReference>
<dbReference type="Gene3D" id="3.30.2410.10">
    <property type="entry name" value="Hect, E3 ligase catalytic domain"/>
    <property type="match status" value="1"/>
</dbReference>
<name>A0ABQ9DYU3_TEGGR</name>
<dbReference type="SMART" id="SM00119">
    <property type="entry name" value="HECTc"/>
    <property type="match status" value="1"/>
</dbReference>
<feature type="domain" description="HECT" evidence="7">
    <location>
        <begin position="589"/>
        <end position="912"/>
    </location>
</feature>
<gene>
    <name evidence="8" type="ORF">KUTeg_025005</name>
</gene>
<feature type="active site" description="Glycyl thioester intermediate" evidence="5">
    <location>
        <position position="880"/>
    </location>
</feature>
<proteinExistence type="predicted"/>
<organism evidence="8 9">
    <name type="scientific">Tegillarca granosa</name>
    <name type="common">Malaysian cockle</name>
    <name type="synonym">Anadara granosa</name>
    <dbReference type="NCBI Taxonomy" id="220873"/>
    <lineage>
        <taxon>Eukaryota</taxon>
        <taxon>Metazoa</taxon>
        <taxon>Spiralia</taxon>
        <taxon>Lophotrochozoa</taxon>
        <taxon>Mollusca</taxon>
        <taxon>Bivalvia</taxon>
        <taxon>Autobranchia</taxon>
        <taxon>Pteriomorphia</taxon>
        <taxon>Arcoida</taxon>
        <taxon>Arcoidea</taxon>
        <taxon>Arcidae</taxon>
        <taxon>Tegillarca</taxon>
    </lineage>
</organism>
<dbReference type="Pfam" id="PF16558">
    <property type="entry name" value="AZUL"/>
    <property type="match status" value="1"/>
</dbReference>
<feature type="region of interest" description="Disordered" evidence="6">
    <location>
        <begin position="1"/>
        <end position="35"/>
    </location>
</feature>